<dbReference type="InterPro" id="IPR011047">
    <property type="entry name" value="Quinoprotein_ADH-like_sf"/>
</dbReference>
<feature type="non-terminal residue" evidence="3">
    <location>
        <position position="250"/>
    </location>
</feature>
<dbReference type="CDD" id="cd00200">
    <property type="entry name" value="WD40"/>
    <property type="match status" value="1"/>
</dbReference>
<keyword evidence="1" id="KW-0853">WD repeat</keyword>
<gene>
    <name evidence="3" type="ORF">S01H1_66255</name>
</gene>
<reference evidence="3" key="1">
    <citation type="journal article" date="2014" name="Front. Microbiol.">
        <title>High frequency of phylogenetically diverse reductive dehalogenase-homologous genes in deep subseafloor sedimentary metagenomes.</title>
        <authorList>
            <person name="Kawai M."/>
            <person name="Futagami T."/>
            <person name="Toyoda A."/>
            <person name="Takaki Y."/>
            <person name="Nishi S."/>
            <person name="Hori S."/>
            <person name="Arai W."/>
            <person name="Tsubouchi T."/>
            <person name="Morono Y."/>
            <person name="Uchiyama I."/>
            <person name="Ito T."/>
            <person name="Fujiyama A."/>
            <person name="Inagaki F."/>
            <person name="Takami H."/>
        </authorList>
    </citation>
    <scope>NUCLEOTIDE SEQUENCE</scope>
    <source>
        <strain evidence="3">Expedition CK06-06</strain>
    </source>
</reference>
<dbReference type="InterPro" id="IPR015943">
    <property type="entry name" value="WD40/YVTN_repeat-like_dom_sf"/>
</dbReference>
<dbReference type="SMART" id="SM00320">
    <property type="entry name" value="WD40"/>
    <property type="match status" value="5"/>
</dbReference>
<evidence type="ECO:0000313" key="3">
    <source>
        <dbReference type="EMBL" id="GAG29534.1"/>
    </source>
</evidence>
<dbReference type="Gene3D" id="2.130.10.10">
    <property type="entry name" value="YVTN repeat-like/Quinoprotein amine dehydrogenase"/>
    <property type="match status" value="2"/>
</dbReference>
<name>X0WF06_9ZZZZ</name>
<dbReference type="InterPro" id="IPR001680">
    <property type="entry name" value="WD40_rpt"/>
</dbReference>
<dbReference type="PROSITE" id="PS50294">
    <property type="entry name" value="WD_REPEATS_REGION"/>
    <property type="match status" value="2"/>
</dbReference>
<comment type="caution">
    <text evidence="3">The sequence shown here is derived from an EMBL/GenBank/DDBJ whole genome shotgun (WGS) entry which is preliminary data.</text>
</comment>
<dbReference type="PROSITE" id="PS00678">
    <property type="entry name" value="WD_REPEATS_1"/>
    <property type="match status" value="1"/>
</dbReference>
<dbReference type="InterPro" id="IPR050505">
    <property type="entry name" value="WDR55/POC1"/>
</dbReference>
<sequence>SPEAQRIVTAGFGDAVRVWDAGSGEELLQARPAPSSWGVAIDPTGALLVAMSDDPIARLYDLSTLDELGRFVGHTDGGIDATISADGRRVVTTSNDGTARVWSVDDQQELLVFNEHTGGVVSAEFSPDGELVATAGNDGRVLIWEVDTGAVQLELTGHAGQLGQVSWHPSGRELAVASGGGVAQVFDISAGGSREVLTIEADPGGVGEADLSPDGMLIATVGSDQTARIFAADTAELIAEFPPAGDVLTS</sequence>
<keyword evidence="2" id="KW-0677">Repeat</keyword>
<feature type="non-terminal residue" evidence="3">
    <location>
        <position position="1"/>
    </location>
</feature>
<dbReference type="AlphaFoldDB" id="X0WF06"/>
<accession>X0WF06</accession>
<dbReference type="PANTHER" id="PTHR44019">
    <property type="entry name" value="WD REPEAT-CONTAINING PROTEIN 55"/>
    <property type="match status" value="1"/>
</dbReference>
<dbReference type="PROSITE" id="PS50082">
    <property type="entry name" value="WD_REPEATS_2"/>
    <property type="match status" value="4"/>
</dbReference>
<proteinExistence type="predicted"/>
<dbReference type="SUPFAM" id="SSF50998">
    <property type="entry name" value="Quinoprotein alcohol dehydrogenase-like"/>
    <property type="match status" value="1"/>
</dbReference>
<evidence type="ECO:0000256" key="2">
    <source>
        <dbReference type="ARBA" id="ARBA00022737"/>
    </source>
</evidence>
<dbReference type="EMBL" id="BARS01043796">
    <property type="protein sequence ID" value="GAG29534.1"/>
    <property type="molecule type" value="Genomic_DNA"/>
</dbReference>
<dbReference type="Pfam" id="PF00400">
    <property type="entry name" value="WD40"/>
    <property type="match status" value="4"/>
</dbReference>
<evidence type="ECO:0000256" key="1">
    <source>
        <dbReference type="ARBA" id="ARBA00022574"/>
    </source>
</evidence>
<organism evidence="3">
    <name type="scientific">marine sediment metagenome</name>
    <dbReference type="NCBI Taxonomy" id="412755"/>
    <lineage>
        <taxon>unclassified sequences</taxon>
        <taxon>metagenomes</taxon>
        <taxon>ecological metagenomes</taxon>
    </lineage>
</organism>
<dbReference type="InterPro" id="IPR019775">
    <property type="entry name" value="WD40_repeat_CS"/>
</dbReference>
<dbReference type="PANTHER" id="PTHR44019:SF8">
    <property type="entry name" value="POC1 CENTRIOLAR PROTEIN HOMOLOG"/>
    <property type="match status" value="1"/>
</dbReference>
<protein>
    <submittedName>
        <fullName evidence="3">Uncharacterized protein</fullName>
    </submittedName>
</protein>